<evidence type="ECO:0000313" key="2">
    <source>
        <dbReference type="Proteomes" id="UP001187471"/>
    </source>
</evidence>
<name>A0AA88QM51_9ASTE</name>
<accession>A0AA88QM51</accession>
<gene>
    <name evidence="1" type="ORF">RJ640_024802</name>
</gene>
<keyword evidence="2" id="KW-1185">Reference proteome</keyword>
<dbReference type="EMBL" id="JAVXUO010002987">
    <property type="protein sequence ID" value="KAK2967779.1"/>
    <property type="molecule type" value="Genomic_DNA"/>
</dbReference>
<dbReference type="InterPro" id="IPR027854">
    <property type="entry name" value="STMP1"/>
</dbReference>
<protein>
    <submittedName>
        <fullName evidence="1">Uncharacterized protein</fullName>
    </submittedName>
</protein>
<organism evidence="1 2">
    <name type="scientific">Escallonia rubra</name>
    <dbReference type="NCBI Taxonomy" id="112253"/>
    <lineage>
        <taxon>Eukaryota</taxon>
        <taxon>Viridiplantae</taxon>
        <taxon>Streptophyta</taxon>
        <taxon>Embryophyta</taxon>
        <taxon>Tracheophyta</taxon>
        <taxon>Spermatophyta</taxon>
        <taxon>Magnoliopsida</taxon>
        <taxon>eudicotyledons</taxon>
        <taxon>Gunneridae</taxon>
        <taxon>Pentapetalae</taxon>
        <taxon>asterids</taxon>
        <taxon>campanulids</taxon>
        <taxon>Escalloniales</taxon>
        <taxon>Escalloniaceae</taxon>
        <taxon>Escallonia</taxon>
    </lineage>
</organism>
<reference evidence="1" key="1">
    <citation type="submission" date="2022-12" db="EMBL/GenBank/DDBJ databases">
        <title>Draft genome assemblies for two species of Escallonia (Escalloniales).</title>
        <authorList>
            <person name="Chanderbali A."/>
            <person name="Dervinis C."/>
            <person name="Anghel I."/>
            <person name="Soltis D."/>
            <person name="Soltis P."/>
            <person name="Zapata F."/>
        </authorList>
    </citation>
    <scope>NUCLEOTIDE SEQUENCE</scope>
    <source>
        <strain evidence="1">UCBG92.1500</strain>
        <tissue evidence="1">Leaf</tissue>
    </source>
</reference>
<comment type="caution">
    <text evidence="1">The sequence shown here is derived from an EMBL/GenBank/DDBJ whole genome shotgun (WGS) entry which is preliminary data.</text>
</comment>
<sequence length="61" mass="7106">MGVIRSSFTFMVGAISRAYIAPNYHVPNIRKHYKRVEKEADKDMVTLSRIKSKDPSQRPFH</sequence>
<evidence type="ECO:0000313" key="1">
    <source>
        <dbReference type="EMBL" id="KAK2967779.1"/>
    </source>
</evidence>
<dbReference type="Proteomes" id="UP001187471">
    <property type="component" value="Unassembled WGS sequence"/>
</dbReference>
<dbReference type="AlphaFoldDB" id="A0AA88QM51"/>
<proteinExistence type="predicted"/>
<feature type="non-terminal residue" evidence="1">
    <location>
        <position position="1"/>
    </location>
</feature>
<dbReference type="Pfam" id="PF15054">
    <property type="entry name" value="DUF4535"/>
    <property type="match status" value="1"/>
</dbReference>